<feature type="region of interest" description="Disordered" evidence="1">
    <location>
        <begin position="546"/>
        <end position="630"/>
    </location>
</feature>
<organism evidence="2 3">
    <name type="scientific">Micromonospora costi</name>
    <dbReference type="NCBI Taxonomy" id="1530042"/>
    <lineage>
        <taxon>Bacteria</taxon>
        <taxon>Bacillati</taxon>
        <taxon>Actinomycetota</taxon>
        <taxon>Actinomycetes</taxon>
        <taxon>Micromonosporales</taxon>
        <taxon>Micromonosporaceae</taxon>
        <taxon>Micromonospora</taxon>
    </lineage>
</organism>
<dbReference type="Proteomes" id="UP000279968">
    <property type="component" value="Unassembled WGS sequence"/>
</dbReference>
<gene>
    <name evidence="2" type="ORF">D7193_15240</name>
</gene>
<dbReference type="Gene3D" id="3.90.1140.10">
    <property type="entry name" value="Cyclic phosphodiesterase"/>
    <property type="match status" value="1"/>
</dbReference>
<protein>
    <submittedName>
        <fullName evidence="2">Uncharacterized protein</fullName>
    </submittedName>
</protein>
<comment type="caution">
    <text evidence="2">The sequence shown here is derived from an EMBL/GenBank/DDBJ whole genome shotgun (WGS) entry which is preliminary data.</text>
</comment>
<evidence type="ECO:0000313" key="3">
    <source>
        <dbReference type="Proteomes" id="UP000279968"/>
    </source>
</evidence>
<sequence>MPSTAPLARRDGVELVRTGRWDISTGQWTAAREDLAAAVAALSCPAIQKPIIKIGHTDTRFTPGDGEPAIGWYENLRTTDGGHTLVADQVAPAWLSDVQAAAWPNRSVEGSYNYRCGLGHTHPFVLTAVALLGVTPPGVSTLTSLNSLDDVRALYGLAASSRQPGVAEVRIAASVGGDLTLHVAAAEQTEHTGAMVALIPRAADAARLAVEGGEPVDELHLTLLYLGKAVDFSPKAQAAVVDAVRRATTDTPPVEAHAFAVSVFNPPGVTSADGRDRDTCLVLGIGGDDLEYVQAVAASAARHAALQFQVDVSKPHRPWVPHVTLTYTDDLSQIPALAARTGPVVFDRVRVAFAGQHIDIPLTAVDLADIYGPQAVDPVAAAAADTDGNQLKRYWLHGEGLKKWANNPHPWTALYRHLKKHVDPERAKRIASEWFHEHFGYWPGSKEHRKTAASTGLPGEDTMPNPTPSLTERIHQAWNAAGQPEQQWIVEAAEDEVIVMDNTDRSLVRVPVTVDGDSISFGAPQRVRTAYVPADEQVAASRMVFASAEESRPAQPPAAPAPEPPADPAGEPTTDPAEGEPAPVEPAEPATGEPAPVPPAAEPEPNTDPKEDPVSTLSTDVRSRLGLPEDADDNAVMAALADLKAKADAAPNPEQVAASTAATNEMKAEITRLSTELAKINASAAADAKKALFDGAVQTGRIKPADRATWEERYDRAPEVTADILASLAPNTAVPVAASGFTGDVDMAGVDTEYEALVAGIDGPFAEKGAN</sequence>
<name>A0A3B0A5B1_9ACTN</name>
<keyword evidence="3" id="KW-1185">Reference proteome</keyword>
<dbReference type="SUPFAM" id="SSF55144">
    <property type="entry name" value="LigT-like"/>
    <property type="match status" value="1"/>
</dbReference>
<evidence type="ECO:0000313" key="2">
    <source>
        <dbReference type="EMBL" id="RKN55938.1"/>
    </source>
</evidence>
<reference evidence="2 3" key="1">
    <citation type="journal article" date="2015" name="Int. J. Syst. Evol. Microbiol.">
        <title>Micromonospora costi sp. nov., isolated from a leaf of Costus speciosus.</title>
        <authorList>
            <person name="Thawai C."/>
        </authorList>
    </citation>
    <scope>NUCLEOTIDE SEQUENCE [LARGE SCALE GENOMIC DNA]</scope>
    <source>
        <strain evidence="2 3">CS1-12</strain>
    </source>
</reference>
<proteinExistence type="predicted"/>
<evidence type="ECO:0000256" key="1">
    <source>
        <dbReference type="SAM" id="MobiDB-lite"/>
    </source>
</evidence>
<feature type="compositionally biased region" description="Pro residues" evidence="1">
    <location>
        <begin position="554"/>
        <end position="567"/>
    </location>
</feature>
<dbReference type="OrthoDB" id="4419617at2"/>
<feature type="compositionally biased region" description="Low complexity" evidence="1">
    <location>
        <begin position="568"/>
        <end position="594"/>
    </location>
</feature>
<dbReference type="AlphaFoldDB" id="A0A3B0A5B1"/>
<dbReference type="Pfam" id="PF10123">
    <property type="entry name" value="Mu-like_Pro"/>
    <property type="match status" value="1"/>
</dbReference>
<dbReference type="RefSeq" id="WP_120780121.1">
    <property type="nucleotide sequence ID" value="NZ_JBHLUP010000002.1"/>
</dbReference>
<dbReference type="InterPro" id="IPR012106">
    <property type="entry name" value="Phage_Mu_Gp1"/>
</dbReference>
<accession>A0A3B0A5B1</accession>
<dbReference type="Pfam" id="PF13563">
    <property type="entry name" value="2_5_RNA_ligase2"/>
    <property type="match status" value="1"/>
</dbReference>
<dbReference type="InterPro" id="IPR009097">
    <property type="entry name" value="Cyclic_Pdiesterase"/>
</dbReference>
<dbReference type="EMBL" id="RBAN01000002">
    <property type="protein sequence ID" value="RKN55938.1"/>
    <property type="molecule type" value="Genomic_DNA"/>
</dbReference>